<name>A0A2X1P2E5_ECOLX</name>
<dbReference type="AlphaFoldDB" id="A0A2X1P2E5"/>
<organism evidence="1 2">
    <name type="scientific">Escherichia coli</name>
    <dbReference type="NCBI Taxonomy" id="562"/>
    <lineage>
        <taxon>Bacteria</taxon>
        <taxon>Pseudomonadati</taxon>
        <taxon>Pseudomonadota</taxon>
        <taxon>Gammaproteobacteria</taxon>
        <taxon>Enterobacterales</taxon>
        <taxon>Enterobacteriaceae</taxon>
        <taxon>Escherichia</taxon>
    </lineage>
</organism>
<evidence type="ECO:0000313" key="2">
    <source>
        <dbReference type="Proteomes" id="UP000250780"/>
    </source>
</evidence>
<sequence length="82" mass="9333">MVGERSWAICRSIAAGMVSCNSGNFCPDAVNRLDNIGFRQLADHQQNSRFGIGHPGVTYILYRVGHCRHNRPDEPRRRFCNE</sequence>
<accession>A0A2X1P2E5</accession>
<evidence type="ECO:0000313" key="1">
    <source>
        <dbReference type="EMBL" id="SPX10074.1"/>
    </source>
</evidence>
<protein>
    <submittedName>
        <fullName evidence="1">Uncharacterized protein</fullName>
    </submittedName>
</protein>
<dbReference type="EMBL" id="UASD01000007">
    <property type="protein sequence ID" value="SPX10074.1"/>
    <property type="molecule type" value="Genomic_DNA"/>
</dbReference>
<reference evidence="1 2" key="1">
    <citation type="submission" date="2018-06" db="EMBL/GenBank/DDBJ databases">
        <authorList>
            <consortium name="Pathogen Informatics"/>
            <person name="Doyle S."/>
        </authorList>
    </citation>
    <scope>NUCLEOTIDE SEQUENCE [LARGE SCALE GENOMIC DNA]</scope>
    <source>
        <strain evidence="1 2">NCTC9073</strain>
    </source>
</reference>
<gene>
    <name evidence="1" type="ORF">NCTC9073_01364</name>
</gene>
<dbReference type="Proteomes" id="UP000250780">
    <property type="component" value="Unassembled WGS sequence"/>
</dbReference>
<proteinExistence type="predicted"/>